<comment type="caution">
    <text evidence="2">The sequence shown here is derived from an EMBL/GenBank/DDBJ whole genome shotgun (WGS) entry which is preliminary data.</text>
</comment>
<organism evidence="2 3">
    <name type="scientific">Champsocephalus esox</name>
    <name type="common">pike icefish</name>
    <dbReference type="NCBI Taxonomy" id="159716"/>
    <lineage>
        <taxon>Eukaryota</taxon>
        <taxon>Metazoa</taxon>
        <taxon>Chordata</taxon>
        <taxon>Craniata</taxon>
        <taxon>Vertebrata</taxon>
        <taxon>Euteleostomi</taxon>
        <taxon>Actinopterygii</taxon>
        <taxon>Neopterygii</taxon>
        <taxon>Teleostei</taxon>
        <taxon>Neoteleostei</taxon>
        <taxon>Acanthomorphata</taxon>
        <taxon>Eupercaria</taxon>
        <taxon>Perciformes</taxon>
        <taxon>Notothenioidei</taxon>
        <taxon>Channichthyidae</taxon>
        <taxon>Champsocephalus</taxon>
    </lineage>
</organism>
<feature type="compositionally biased region" description="Polar residues" evidence="1">
    <location>
        <begin position="31"/>
        <end position="40"/>
    </location>
</feature>
<feature type="region of interest" description="Disordered" evidence="1">
    <location>
        <begin position="19"/>
        <end position="43"/>
    </location>
</feature>
<evidence type="ECO:0000313" key="3">
    <source>
        <dbReference type="Proteomes" id="UP001335648"/>
    </source>
</evidence>
<dbReference type="EMBL" id="JAULUE010002049">
    <property type="protein sequence ID" value="KAK5906876.1"/>
    <property type="molecule type" value="Genomic_DNA"/>
</dbReference>
<gene>
    <name evidence="2" type="ORF">CesoFtcFv8_004782</name>
</gene>
<evidence type="ECO:0000256" key="1">
    <source>
        <dbReference type="SAM" id="MobiDB-lite"/>
    </source>
</evidence>
<keyword evidence="3" id="KW-1185">Reference proteome</keyword>
<protein>
    <submittedName>
        <fullName evidence="2">Uncharacterized protein</fullName>
    </submittedName>
</protein>
<dbReference type="Proteomes" id="UP001335648">
    <property type="component" value="Unassembled WGS sequence"/>
</dbReference>
<feature type="region of interest" description="Disordered" evidence="1">
    <location>
        <begin position="87"/>
        <end position="115"/>
    </location>
</feature>
<sequence length="183" mass="19553">MMAEGRFASLPRSLHAHHALGGGGTVHHGVPSNSLGSTTCSSRGLQSSLASSMDLLSSKPGFPTGHGSGLSDLPASAYQQISIHGTLPRRKRGGANLPHGNYTWNTSLPPGHAHQPLTSPLVQHIIDDFHGYREPAAGPDATVDYVKVGTANPPVCFFTENQKKLLLLPLPLELQKRRVSLWF</sequence>
<reference evidence="2 3" key="1">
    <citation type="journal article" date="2023" name="Mol. Biol. Evol.">
        <title>Genomics of Secondarily Temperate Adaptation in the Only Non-Antarctic Icefish.</title>
        <authorList>
            <person name="Rivera-Colon A.G."/>
            <person name="Rayamajhi N."/>
            <person name="Minhas B.F."/>
            <person name="Madrigal G."/>
            <person name="Bilyk K.T."/>
            <person name="Yoon V."/>
            <person name="Hune M."/>
            <person name="Gregory S."/>
            <person name="Cheng C.H.C."/>
            <person name="Catchen J.M."/>
        </authorList>
    </citation>
    <scope>NUCLEOTIDE SEQUENCE [LARGE SCALE GENOMIC DNA]</scope>
    <source>
        <strain evidence="2">JC2023a</strain>
    </source>
</reference>
<dbReference type="AlphaFoldDB" id="A0AAN8H913"/>
<proteinExistence type="predicted"/>
<evidence type="ECO:0000313" key="2">
    <source>
        <dbReference type="EMBL" id="KAK5906876.1"/>
    </source>
</evidence>
<accession>A0AAN8H913</accession>
<name>A0AAN8H913_9TELE</name>